<proteinExistence type="predicted"/>
<reference evidence="4" key="2">
    <citation type="submission" date="2012-11" db="EMBL/GenBank/DDBJ databases">
        <authorList>
            <person name="Kuo A."/>
            <person name="Curtis B.A."/>
            <person name="Tanifuji G."/>
            <person name="Burki F."/>
            <person name="Gruber A."/>
            <person name="Irimia M."/>
            <person name="Maruyama S."/>
            <person name="Arias M.C."/>
            <person name="Ball S.G."/>
            <person name="Gile G.H."/>
            <person name="Hirakawa Y."/>
            <person name="Hopkins J.F."/>
            <person name="Rensing S.A."/>
            <person name="Schmutz J."/>
            <person name="Symeonidi A."/>
            <person name="Elias M."/>
            <person name="Eveleigh R.J."/>
            <person name="Herman E.K."/>
            <person name="Klute M.J."/>
            <person name="Nakayama T."/>
            <person name="Obornik M."/>
            <person name="Reyes-Prieto A."/>
            <person name="Armbrust E.V."/>
            <person name="Aves S.J."/>
            <person name="Beiko R.G."/>
            <person name="Coutinho P."/>
            <person name="Dacks J.B."/>
            <person name="Durnford D.G."/>
            <person name="Fast N.M."/>
            <person name="Green B.R."/>
            <person name="Grisdale C."/>
            <person name="Hempe F."/>
            <person name="Henrissat B."/>
            <person name="Hoppner M.P."/>
            <person name="Ishida K.-I."/>
            <person name="Kim E."/>
            <person name="Koreny L."/>
            <person name="Kroth P.G."/>
            <person name="Liu Y."/>
            <person name="Malik S.-B."/>
            <person name="Maier U.G."/>
            <person name="McRose D."/>
            <person name="Mock T."/>
            <person name="Neilson J.A."/>
            <person name="Onodera N.T."/>
            <person name="Poole A.M."/>
            <person name="Pritham E.J."/>
            <person name="Richards T.A."/>
            <person name="Rocap G."/>
            <person name="Roy S.W."/>
            <person name="Sarai C."/>
            <person name="Schaack S."/>
            <person name="Shirato S."/>
            <person name="Slamovits C.H."/>
            <person name="Spencer D.F."/>
            <person name="Suzuki S."/>
            <person name="Worden A.Z."/>
            <person name="Zauner S."/>
            <person name="Barry K."/>
            <person name="Bell C."/>
            <person name="Bharti A.K."/>
            <person name="Crow J.A."/>
            <person name="Grimwood J."/>
            <person name="Kramer R."/>
            <person name="Lindquist E."/>
            <person name="Lucas S."/>
            <person name="Salamov A."/>
            <person name="McFadden G.I."/>
            <person name="Lane C.E."/>
            <person name="Keeling P.J."/>
            <person name="Gray M.W."/>
            <person name="Grigoriev I.V."/>
            <person name="Archibald J.M."/>
        </authorList>
    </citation>
    <scope>NUCLEOTIDE SEQUENCE</scope>
    <source>
        <strain evidence="4">CCMP2712</strain>
    </source>
</reference>
<dbReference type="Proteomes" id="UP000011087">
    <property type="component" value="Unassembled WGS sequence"/>
</dbReference>
<dbReference type="HOGENOM" id="CLU_2077575_0_0_1"/>
<dbReference type="GeneID" id="17303080"/>
<evidence type="ECO:0000313" key="4">
    <source>
        <dbReference type="Proteomes" id="UP000011087"/>
    </source>
</evidence>
<reference evidence="2 4" key="1">
    <citation type="journal article" date="2012" name="Nature">
        <title>Algal genomes reveal evolutionary mosaicism and the fate of nucleomorphs.</title>
        <authorList>
            <consortium name="DOE Joint Genome Institute"/>
            <person name="Curtis B.A."/>
            <person name="Tanifuji G."/>
            <person name="Burki F."/>
            <person name="Gruber A."/>
            <person name="Irimia M."/>
            <person name="Maruyama S."/>
            <person name="Arias M.C."/>
            <person name="Ball S.G."/>
            <person name="Gile G.H."/>
            <person name="Hirakawa Y."/>
            <person name="Hopkins J.F."/>
            <person name="Kuo A."/>
            <person name="Rensing S.A."/>
            <person name="Schmutz J."/>
            <person name="Symeonidi A."/>
            <person name="Elias M."/>
            <person name="Eveleigh R.J."/>
            <person name="Herman E.K."/>
            <person name="Klute M.J."/>
            <person name="Nakayama T."/>
            <person name="Obornik M."/>
            <person name="Reyes-Prieto A."/>
            <person name="Armbrust E.V."/>
            <person name="Aves S.J."/>
            <person name="Beiko R.G."/>
            <person name="Coutinho P."/>
            <person name="Dacks J.B."/>
            <person name="Durnford D.G."/>
            <person name="Fast N.M."/>
            <person name="Green B.R."/>
            <person name="Grisdale C.J."/>
            <person name="Hempel F."/>
            <person name="Henrissat B."/>
            <person name="Hoppner M.P."/>
            <person name="Ishida K."/>
            <person name="Kim E."/>
            <person name="Koreny L."/>
            <person name="Kroth P.G."/>
            <person name="Liu Y."/>
            <person name="Malik S.B."/>
            <person name="Maier U.G."/>
            <person name="McRose D."/>
            <person name="Mock T."/>
            <person name="Neilson J.A."/>
            <person name="Onodera N.T."/>
            <person name="Poole A.M."/>
            <person name="Pritham E.J."/>
            <person name="Richards T.A."/>
            <person name="Rocap G."/>
            <person name="Roy S.W."/>
            <person name="Sarai C."/>
            <person name="Schaack S."/>
            <person name="Shirato S."/>
            <person name="Slamovits C.H."/>
            <person name="Spencer D.F."/>
            <person name="Suzuki S."/>
            <person name="Worden A.Z."/>
            <person name="Zauner S."/>
            <person name="Barry K."/>
            <person name="Bell C."/>
            <person name="Bharti A.K."/>
            <person name="Crow J.A."/>
            <person name="Grimwood J."/>
            <person name="Kramer R."/>
            <person name="Lindquist E."/>
            <person name="Lucas S."/>
            <person name="Salamov A."/>
            <person name="McFadden G.I."/>
            <person name="Lane C.E."/>
            <person name="Keeling P.J."/>
            <person name="Gray M.W."/>
            <person name="Grigoriev I.V."/>
            <person name="Archibald J.M."/>
        </authorList>
    </citation>
    <scope>NUCLEOTIDE SEQUENCE</scope>
    <source>
        <strain evidence="2 4">CCMP2712</strain>
    </source>
</reference>
<evidence type="ECO:0000313" key="3">
    <source>
        <dbReference type="EnsemblProtists" id="EKX46544"/>
    </source>
</evidence>
<dbReference type="RefSeq" id="XP_005833524.1">
    <property type="nucleotide sequence ID" value="XM_005833467.1"/>
</dbReference>
<dbReference type="PaxDb" id="55529-EKX46544"/>
<dbReference type="AlphaFoldDB" id="L1JEI0"/>
<accession>L1JEI0</accession>
<keyword evidence="4" id="KW-1185">Reference proteome</keyword>
<evidence type="ECO:0000256" key="1">
    <source>
        <dbReference type="SAM" id="MobiDB-lite"/>
    </source>
</evidence>
<reference evidence="3" key="3">
    <citation type="submission" date="2015-06" db="UniProtKB">
        <authorList>
            <consortium name="EnsemblProtists"/>
        </authorList>
    </citation>
    <scope>IDENTIFICATION</scope>
</reference>
<gene>
    <name evidence="2" type="ORF">GUITHDRAFT_107748</name>
</gene>
<protein>
    <submittedName>
        <fullName evidence="2 3">Uncharacterized protein</fullName>
    </submittedName>
</protein>
<dbReference type="EnsemblProtists" id="EKX46544">
    <property type="protein sequence ID" value="EKX46544"/>
    <property type="gene ID" value="GUITHDRAFT_107748"/>
</dbReference>
<dbReference type="KEGG" id="gtt:GUITHDRAFT_107748"/>
<name>L1JEI0_GUITC</name>
<feature type="compositionally biased region" description="Low complexity" evidence="1">
    <location>
        <begin position="96"/>
        <end position="105"/>
    </location>
</feature>
<organism evidence="2">
    <name type="scientific">Guillardia theta (strain CCMP2712)</name>
    <name type="common">Cryptophyte</name>
    <dbReference type="NCBI Taxonomy" id="905079"/>
    <lineage>
        <taxon>Eukaryota</taxon>
        <taxon>Cryptophyceae</taxon>
        <taxon>Pyrenomonadales</taxon>
        <taxon>Geminigeraceae</taxon>
        <taxon>Guillardia</taxon>
    </lineage>
</organism>
<dbReference type="EMBL" id="JH992994">
    <property type="protein sequence ID" value="EKX46544.1"/>
    <property type="molecule type" value="Genomic_DNA"/>
</dbReference>
<feature type="region of interest" description="Disordered" evidence="1">
    <location>
        <begin position="95"/>
        <end position="118"/>
    </location>
</feature>
<evidence type="ECO:0000313" key="2">
    <source>
        <dbReference type="EMBL" id="EKX46544.1"/>
    </source>
</evidence>
<sequence>MPCCSVTFVDLGLSRALPSSRPRPSLKLSPAQRAFVDANKPSDGRRATELPAGAVRVESRGEELIAAVLEAKKRGVRLQESSRKQGMLKRRTWLLDGGDSSPGGSFKNVTAAAGSWRD</sequence>